<keyword evidence="2" id="KW-1185">Reference proteome</keyword>
<organism evidence="1 2">
    <name type="scientific">Tenacibaculum platacis</name>
    <dbReference type="NCBI Taxonomy" id="3137852"/>
    <lineage>
        <taxon>Bacteria</taxon>
        <taxon>Pseudomonadati</taxon>
        <taxon>Bacteroidota</taxon>
        <taxon>Flavobacteriia</taxon>
        <taxon>Flavobacteriales</taxon>
        <taxon>Flavobacteriaceae</taxon>
        <taxon>Tenacibaculum</taxon>
    </lineage>
</organism>
<proteinExistence type="predicted"/>
<dbReference type="Proteomes" id="UP001497416">
    <property type="component" value="Unassembled WGS sequence"/>
</dbReference>
<dbReference type="PROSITE" id="PS51257">
    <property type="entry name" value="PROKAR_LIPOPROTEIN"/>
    <property type="match status" value="1"/>
</dbReference>
<protein>
    <recommendedName>
        <fullName evidence="3">Fibronectin type-III domain-containing protein</fullName>
    </recommendedName>
</protein>
<dbReference type="InterPro" id="IPR013783">
    <property type="entry name" value="Ig-like_fold"/>
</dbReference>
<evidence type="ECO:0008006" key="3">
    <source>
        <dbReference type="Google" id="ProtNLM"/>
    </source>
</evidence>
<dbReference type="Gene3D" id="2.60.40.10">
    <property type="entry name" value="Immunoglobulins"/>
    <property type="match status" value="1"/>
</dbReference>
<dbReference type="SUPFAM" id="SSF49265">
    <property type="entry name" value="Fibronectin type III"/>
    <property type="match status" value="1"/>
</dbReference>
<comment type="caution">
    <text evidence="1">The sequence shown here is derived from an EMBL/GenBank/DDBJ whole genome shotgun (WGS) entry which is preliminary data.</text>
</comment>
<gene>
    <name evidence="1" type="ORF">T190607A01A_20490</name>
</gene>
<dbReference type="EMBL" id="CAXIXY010000004">
    <property type="protein sequence ID" value="CAL2085543.1"/>
    <property type="molecule type" value="Genomic_DNA"/>
</dbReference>
<reference evidence="1 2" key="1">
    <citation type="submission" date="2024-05" db="EMBL/GenBank/DDBJ databases">
        <authorList>
            <person name="Duchaud E."/>
        </authorList>
    </citation>
    <scope>NUCLEOTIDE SEQUENCE [LARGE SCALE GENOMIC DNA]</scope>
    <source>
        <strain evidence="1">Ena-SAMPLE-TAB-13-05-2024-13:56:06:370-140302</strain>
    </source>
</reference>
<accession>A0ABM9NZV2</accession>
<sequence length="117" mass="13035">MKKSIVVMFLVTLLVGCEAIFVDNISDDKVEILAPVDGTVMGAGTITFSWKELEGADEYRVRIAKPNFLNATQIVADSLVTKTSFSNVLEAGEYEWIVYGVNSEYESQEEIYKLTLN</sequence>
<evidence type="ECO:0000313" key="1">
    <source>
        <dbReference type="EMBL" id="CAL2085543.1"/>
    </source>
</evidence>
<dbReference type="RefSeq" id="WP_348712009.1">
    <property type="nucleotide sequence ID" value="NZ_CAXIXY010000004.1"/>
</dbReference>
<name>A0ABM9NZV2_9FLAO</name>
<evidence type="ECO:0000313" key="2">
    <source>
        <dbReference type="Proteomes" id="UP001497416"/>
    </source>
</evidence>
<dbReference type="InterPro" id="IPR036116">
    <property type="entry name" value="FN3_sf"/>
</dbReference>